<organism evidence="4 5">
    <name type="scientific">Arthrobacter deserti</name>
    <dbReference type="NCBI Taxonomy" id="1742687"/>
    <lineage>
        <taxon>Bacteria</taxon>
        <taxon>Bacillati</taxon>
        <taxon>Actinomycetota</taxon>
        <taxon>Actinomycetes</taxon>
        <taxon>Micrococcales</taxon>
        <taxon>Micrococcaceae</taxon>
        <taxon>Arthrobacter</taxon>
    </lineage>
</organism>
<evidence type="ECO:0000313" key="4">
    <source>
        <dbReference type="EMBL" id="NKX49522.1"/>
    </source>
</evidence>
<dbReference type="Gene3D" id="3.40.50.720">
    <property type="entry name" value="NAD(P)-binding Rossmann-like Domain"/>
    <property type="match status" value="1"/>
</dbReference>
<dbReference type="PANTHER" id="PTHR43477">
    <property type="entry name" value="DIHYDROANTICAPSIN 7-DEHYDROGENASE"/>
    <property type="match status" value="1"/>
</dbReference>
<evidence type="ECO:0000256" key="2">
    <source>
        <dbReference type="ARBA" id="ARBA00023002"/>
    </source>
</evidence>
<gene>
    <name evidence="4" type="ORF">HER39_02780</name>
</gene>
<dbReference type="PANTHER" id="PTHR43477:SF1">
    <property type="entry name" value="DIHYDROANTICAPSIN 7-DEHYDROGENASE"/>
    <property type="match status" value="1"/>
</dbReference>
<comment type="similarity">
    <text evidence="1">Belongs to the short-chain dehydrogenases/reductases (SDR) family.</text>
</comment>
<accession>A0ABX1JJL9</accession>
<evidence type="ECO:0000313" key="5">
    <source>
        <dbReference type="Proteomes" id="UP000523795"/>
    </source>
</evidence>
<dbReference type="SUPFAM" id="SSF51735">
    <property type="entry name" value="NAD(P)-binding Rossmann-fold domains"/>
    <property type="match status" value="1"/>
</dbReference>
<sequence>MSGPLDGLRVLVAGAAGASGTAVAGALMAAGAVVVAVGSNQERLAKAFPGAGTAGAAVATYRCDLADPAATAALAAAVRAEQGPVDGLIHLVGGWRGGGGITDQSDADWDFLHRNIVTTLR</sequence>
<name>A0ABX1JJL9_9MICC</name>
<dbReference type="InterPro" id="IPR002347">
    <property type="entry name" value="SDR_fam"/>
</dbReference>
<reference evidence="4 5" key="1">
    <citation type="submission" date="2020-04" db="EMBL/GenBank/DDBJ databases">
        <authorList>
            <person name="Liu S."/>
        </authorList>
    </citation>
    <scope>NUCLEOTIDE SEQUENCE [LARGE SCALE GENOMIC DNA]</scope>
    <source>
        <strain evidence="4 5">CGMCC 1.15091</strain>
    </source>
</reference>
<dbReference type="InterPro" id="IPR036291">
    <property type="entry name" value="NAD(P)-bd_dom_sf"/>
</dbReference>
<feature type="transmembrane region" description="Helical" evidence="3">
    <location>
        <begin position="12"/>
        <end position="37"/>
    </location>
</feature>
<feature type="non-terminal residue" evidence="4">
    <location>
        <position position="121"/>
    </location>
</feature>
<dbReference type="Proteomes" id="UP000523795">
    <property type="component" value="Unassembled WGS sequence"/>
</dbReference>
<evidence type="ECO:0000256" key="3">
    <source>
        <dbReference type="SAM" id="Phobius"/>
    </source>
</evidence>
<protein>
    <submittedName>
        <fullName evidence="4">SDR family NAD(P)-dependent oxidoreductase</fullName>
    </submittedName>
</protein>
<dbReference type="Pfam" id="PF00106">
    <property type="entry name" value="adh_short"/>
    <property type="match status" value="1"/>
</dbReference>
<dbReference type="EMBL" id="JAAZSR010000021">
    <property type="protein sequence ID" value="NKX49522.1"/>
    <property type="molecule type" value="Genomic_DNA"/>
</dbReference>
<comment type="caution">
    <text evidence="4">The sequence shown here is derived from an EMBL/GenBank/DDBJ whole genome shotgun (WGS) entry which is preliminary data.</text>
</comment>
<proteinExistence type="inferred from homology"/>
<keyword evidence="3" id="KW-1133">Transmembrane helix</keyword>
<keyword evidence="2" id="KW-0560">Oxidoreductase</keyword>
<keyword evidence="5" id="KW-1185">Reference proteome</keyword>
<dbReference type="InterPro" id="IPR051122">
    <property type="entry name" value="SDR_DHRS6-like"/>
</dbReference>
<keyword evidence="3" id="KW-0472">Membrane</keyword>
<keyword evidence="3" id="KW-0812">Transmembrane</keyword>
<evidence type="ECO:0000256" key="1">
    <source>
        <dbReference type="ARBA" id="ARBA00006484"/>
    </source>
</evidence>